<protein>
    <recommendedName>
        <fullName evidence="2">Reverse transcriptase domain-containing protein</fullName>
    </recommendedName>
</protein>
<reference evidence="1" key="1">
    <citation type="journal article" date="2019" name="Sci. Rep.">
        <title>Draft genome of Tanacetum cinerariifolium, the natural source of mosquito coil.</title>
        <authorList>
            <person name="Yamashiro T."/>
            <person name="Shiraishi A."/>
            <person name="Satake H."/>
            <person name="Nakayama K."/>
        </authorList>
    </citation>
    <scope>NUCLEOTIDE SEQUENCE</scope>
</reference>
<gene>
    <name evidence="1" type="ORF">Tci_374157</name>
</gene>
<evidence type="ECO:0000313" key="1">
    <source>
        <dbReference type="EMBL" id="GEY02183.1"/>
    </source>
</evidence>
<proteinExistence type="predicted"/>
<organism evidence="1">
    <name type="scientific">Tanacetum cinerariifolium</name>
    <name type="common">Dalmatian daisy</name>
    <name type="synonym">Chrysanthemum cinerariifolium</name>
    <dbReference type="NCBI Taxonomy" id="118510"/>
    <lineage>
        <taxon>Eukaryota</taxon>
        <taxon>Viridiplantae</taxon>
        <taxon>Streptophyta</taxon>
        <taxon>Embryophyta</taxon>
        <taxon>Tracheophyta</taxon>
        <taxon>Spermatophyta</taxon>
        <taxon>Magnoliopsida</taxon>
        <taxon>eudicotyledons</taxon>
        <taxon>Gunneridae</taxon>
        <taxon>Pentapetalae</taxon>
        <taxon>asterids</taxon>
        <taxon>campanulids</taxon>
        <taxon>Asterales</taxon>
        <taxon>Asteraceae</taxon>
        <taxon>Asteroideae</taxon>
        <taxon>Anthemideae</taxon>
        <taxon>Anthemidinae</taxon>
        <taxon>Tanacetum</taxon>
    </lineage>
</organism>
<accession>A0A699HF72</accession>
<name>A0A699HF72_TANCI</name>
<dbReference type="EMBL" id="BKCJ010146150">
    <property type="protein sequence ID" value="GEY02183.1"/>
    <property type="molecule type" value="Genomic_DNA"/>
</dbReference>
<dbReference type="AlphaFoldDB" id="A0A699HF72"/>
<sequence>MNDSMIELRETFQAWLQQQVVNLDSYTPEPSQCQKTPIYYDDDDDEESSTPLRDIIISELPSCIAITPVLSTEEPKDSLIMGDERLDTIPEKESDEFIKSSVENLVSNLSEFEDTSESDSECILPSCDDFSPINIFEEKSVTFSNPLFYFKDEYISSDVNPLFDKVLENIESKDYYDSNLHEPDLLVTLLFDANEDECFDPGCDIDEIDAFLDADVSTDTKDGYHDSEGDIIYLKSLLLNDNILNLPPKVFLDHDPRIFKDEPDNYDFKSMVKVFDPGIHDQIFSPTYVSLPFTDHHYLFFTYVVRILLLYFTYPVVSPFLLSFGSEDTIFDPGIFVCHFSLALVASHRSGTFMCFNVYSNILNESSIEICSSTHFYPNITTI</sequence>
<comment type="caution">
    <text evidence="1">The sequence shown here is derived from an EMBL/GenBank/DDBJ whole genome shotgun (WGS) entry which is preliminary data.</text>
</comment>
<evidence type="ECO:0008006" key="2">
    <source>
        <dbReference type="Google" id="ProtNLM"/>
    </source>
</evidence>